<feature type="chain" id="PRO_5011645292" evidence="1">
    <location>
        <begin position="22"/>
        <end position="408"/>
    </location>
</feature>
<dbReference type="Proteomes" id="UP000199448">
    <property type="component" value="Unassembled WGS sequence"/>
</dbReference>
<dbReference type="EMBL" id="FNUG01000005">
    <property type="protein sequence ID" value="SEF03953.1"/>
    <property type="molecule type" value="Genomic_DNA"/>
</dbReference>
<keyword evidence="5" id="KW-1185">Reference proteome</keyword>
<feature type="domain" description="Peptidoglycan beta-N-acetylmuramidase NamZ C-terminal" evidence="3">
    <location>
        <begin position="270"/>
        <end position="407"/>
    </location>
</feature>
<protein>
    <submittedName>
        <fullName evidence="4">Uncharacterized conserved protein YbbC, DUF1343 family</fullName>
    </submittedName>
</protein>
<dbReference type="Pfam" id="PF20732">
    <property type="entry name" value="NamZ_C"/>
    <property type="match status" value="1"/>
</dbReference>
<dbReference type="PANTHER" id="PTHR42915">
    <property type="entry name" value="HYPOTHETICAL 460 KDA PROTEIN IN FEUA-SIGW INTERGENIC REGION [PRECURSOR]"/>
    <property type="match status" value="1"/>
</dbReference>
<dbReference type="AlphaFoldDB" id="A0A1H5NQW6"/>
<dbReference type="STRING" id="390640.SAMN04488034_10591"/>
<dbReference type="RefSeq" id="WP_093113611.1">
    <property type="nucleotide sequence ID" value="NZ_FNGG01000005.1"/>
</dbReference>
<dbReference type="InterPro" id="IPR048502">
    <property type="entry name" value="NamZ_N"/>
</dbReference>
<dbReference type="PANTHER" id="PTHR42915:SF1">
    <property type="entry name" value="PEPTIDOGLYCAN BETA-N-ACETYLMURAMIDASE NAMZ"/>
    <property type="match status" value="1"/>
</dbReference>
<dbReference type="Pfam" id="PF07075">
    <property type="entry name" value="NamZ_N"/>
    <property type="match status" value="1"/>
</dbReference>
<proteinExistence type="predicted"/>
<dbReference type="InterPro" id="IPR008302">
    <property type="entry name" value="NamZ"/>
</dbReference>
<evidence type="ECO:0000313" key="4">
    <source>
        <dbReference type="EMBL" id="SEF03953.1"/>
    </source>
</evidence>
<evidence type="ECO:0000259" key="3">
    <source>
        <dbReference type="Pfam" id="PF20732"/>
    </source>
</evidence>
<evidence type="ECO:0000256" key="1">
    <source>
        <dbReference type="SAM" id="SignalP"/>
    </source>
</evidence>
<organism evidence="4 5">
    <name type="scientific">Salinimicrobium catena</name>
    <dbReference type="NCBI Taxonomy" id="390640"/>
    <lineage>
        <taxon>Bacteria</taxon>
        <taxon>Pseudomonadati</taxon>
        <taxon>Bacteroidota</taxon>
        <taxon>Flavobacteriia</taxon>
        <taxon>Flavobacteriales</taxon>
        <taxon>Flavobacteriaceae</taxon>
        <taxon>Salinimicrobium</taxon>
    </lineage>
</organism>
<feature type="domain" description="Peptidoglycan beta-N-acetylmuramidase NamZ N-terminal" evidence="2">
    <location>
        <begin position="63"/>
        <end position="265"/>
    </location>
</feature>
<keyword evidence="1" id="KW-0732">Signal</keyword>
<reference evidence="4 5" key="1">
    <citation type="submission" date="2016-10" db="EMBL/GenBank/DDBJ databases">
        <authorList>
            <person name="de Groot N.N."/>
        </authorList>
    </citation>
    <scope>NUCLEOTIDE SEQUENCE [LARGE SCALE GENOMIC DNA]</scope>
    <source>
        <strain evidence="4 5">DSM 23553</strain>
    </source>
</reference>
<dbReference type="OrthoDB" id="9801061at2"/>
<sequence length="408" mass="45599">MFLRFFKSTFLFLLITVTACGNTTTEKTPDKDPAEKTPSEAPAIVTGAERLSAYLPLLKGKNVGVIGNQTSVISTEKGRVHLIDTLLALDVQVKKAFAPEHGFRGTADAGEVVKDGKDPKTGLPVLSLYGNNKKPSAEQLKELDILIFDIQDVGARFYTYISTLHYVMEAAAENDIPILVLDRPNPNGHYIDGPILEPDHKSFVGMHTVPVVHGLTMGEYAQMINGEKWLENGIQADLRVIKMENYDHDTQYDLPVKPSPNLPNAQAINLYPSLCFFEGTNVNAGRGTSKQFQVFGSPFLPEDKYSFSYIPESNEGARSPKHLGKKCFGKDLSNHPRLDRLNLEWLINAYKNTDDQKEFFNSFFTKLAGSNKLQKQIEAGMSAEEIRQSWQSGLEEFAIVREKYLLYE</sequence>
<name>A0A1H5NQW6_9FLAO</name>
<dbReference type="Gene3D" id="3.40.50.12170">
    <property type="entry name" value="Uncharacterised protein PF07075, DUF1343"/>
    <property type="match status" value="1"/>
</dbReference>
<evidence type="ECO:0000313" key="5">
    <source>
        <dbReference type="Proteomes" id="UP000199448"/>
    </source>
</evidence>
<dbReference type="Gene3D" id="3.90.1150.140">
    <property type="match status" value="1"/>
</dbReference>
<evidence type="ECO:0000259" key="2">
    <source>
        <dbReference type="Pfam" id="PF07075"/>
    </source>
</evidence>
<dbReference type="PIRSF" id="PIRSF016719">
    <property type="entry name" value="UCP016719"/>
    <property type="match status" value="1"/>
</dbReference>
<feature type="signal peptide" evidence="1">
    <location>
        <begin position="1"/>
        <end position="21"/>
    </location>
</feature>
<gene>
    <name evidence="4" type="ORF">SAMN04488034_10591</name>
</gene>
<dbReference type="GO" id="GO:0033922">
    <property type="term" value="F:peptidoglycan beta-N-acetylmuramidase activity"/>
    <property type="evidence" value="ECO:0007669"/>
    <property type="project" value="InterPro"/>
</dbReference>
<dbReference type="PROSITE" id="PS51257">
    <property type="entry name" value="PROKAR_LIPOPROTEIN"/>
    <property type="match status" value="1"/>
</dbReference>
<dbReference type="InterPro" id="IPR048503">
    <property type="entry name" value="NamZ_C"/>
</dbReference>
<accession>A0A1H5NQW6</accession>